<keyword evidence="2" id="KW-0472">Membrane</keyword>
<reference evidence="3 4" key="1">
    <citation type="submission" date="2021-02" db="EMBL/GenBank/DDBJ databases">
        <title>Leishmania (Mundinia) orientalis Genome sequencing and assembly.</title>
        <authorList>
            <person name="Almutairi H."/>
            <person name="Gatherer D."/>
        </authorList>
    </citation>
    <scope>NUCLEOTIDE SEQUENCE [LARGE SCALE GENOMIC DNA]</scope>
    <source>
        <strain evidence="3">LSCM4</strain>
    </source>
</reference>
<dbReference type="AlphaFoldDB" id="A0A836H6D6"/>
<dbReference type="EMBL" id="JAFHLR010000031">
    <property type="protein sequence ID" value="KAG5471791.1"/>
    <property type="molecule type" value="Genomic_DNA"/>
</dbReference>
<keyword evidence="2" id="KW-0812">Transmembrane</keyword>
<organism evidence="3 4">
    <name type="scientific">Leishmania orientalis</name>
    <dbReference type="NCBI Taxonomy" id="2249476"/>
    <lineage>
        <taxon>Eukaryota</taxon>
        <taxon>Discoba</taxon>
        <taxon>Euglenozoa</taxon>
        <taxon>Kinetoplastea</taxon>
        <taxon>Metakinetoplastina</taxon>
        <taxon>Trypanosomatida</taxon>
        <taxon>Trypanosomatidae</taxon>
        <taxon>Leishmaniinae</taxon>
        <taxon>Leishmania</taxon>
    </lineage>
</organism>
<dbReference type="GeneID" id="92359290"/>
<feature type="transmembrane region" description="Helical" evidence="2">
    <location>
        <begin position="6"/>
        <end position="31"/>
    </location>
</feature>
<dbReference type="SMR" id="A0A836H6D6"/>
<evidence type="ECO:0000313" key="4">
    <source>
        <dbReference type="Proteomes" id="UP000674143"/>
    </source>
</evidence>
<dbReference type="Proteomes" id="UP000674143">
    <property type="component" value="Chromosome 31"/>
</dbReference>
<name>A0A836H6D6_9TRYP</name>
<keyword evidence="4" id="KW-1185">Reference proteome</keyword>
<accession>A0A836H6D6</accession>
<dbReference type="KEGG" id="loi:92359290"/>
<keyword evidence="2" id="KW-1133">Transmembrane helix</keyword>
<evidence type="ECO:0000256" key="1">
    <source>
        <dbReference type="SAM" id="MobiDB-lite"/>
    </source>
</evidence>
<feature type="region of interest" description="Disordered" evidence="1">
    <location>
        <begin position="112"/>
        <end position="131"/>
    </location>
</feature>
<gene>
    <name evidence="3" type="ORF">LSCM4_03345</name>
</gene>
<evidence type="ECO:0000313" key="3">
    <source>
        <dbReference type="EMBL" id="KAG5471791.1"/>
    </source>
</evidence>
<comment type="caution">
    <text evidence="3">The sequence shown here is derived from an EMBL/GenBank/DDBJ whole genome shotgun (WGS) entry which is preliminary data.</text>
</comment>
<protein>
    <submittedName>
        <fullName evidence="3">Uncharacterized protein</fullName>
    </submittedName>
</protein>
<sequence length="241" mass="26642">MQTRDIFIVIVTVMVVIVFCGGVATFLRIFLLNRRKLAAQEARDAELRATREASRRHHRRGRSNLPEAIPIEVNTIHSGPVLGNAVIKDVNVLRMYAKELVPVDTPHVPAGALASVHSPSNGPGNQRKRSLSNGTLTAAYGQPAVSTESFPAFHYVQCDEETAFPEDLQWGGYVIVECPQQPVELPEEGVANTSSAAVTRKSPSRKEANEVRELQFYRHQTSSTFYGAAQYYNNPRQAQNA</sequence>
<feature type="region of interest" description="Disordered" evidence="1">
    <location>
        <begin position="186"/>
        <end position="209"/>
    </location>
</feature>
<proteinExistence type="predicted"/>
<dbReference type="RefSeq" id="XP_067060908.1">
    <property type="nucleotide sequence ID" value="XM_067205356.1"/>
</dbReference>
<evidence type="ECO:0000256" key="2">
    <source>
        <dbReference type="SAM" id="Phobius"/>
    </source>
</evidence>